<gene>
    <name evidence="6" type="ORF">QRX50_38035</name>
</gene>
<comment type="subcellular location">
    <subcellularLocation>
        <location evidence="1">Membrane</location>
        <topology evidence="1">Multi-pass membrane protein</topology>
    </subcellularLocation>
</comment>
<dbReference type="Proteomes" id="UP001236014">
    <property type="component" value="Chromosome"/>
</dbReference>
<feature type="transmembrane region" description="Helical" evidence="5">
    <location>
        <begin position="110"/>
        <end position="128"/>
    </location>
</feature>
<dbReference type="Pfam" id="PF03595">
    <property type="entry name" value="SLAC1"/>
    <property type="match status" value="1"/>
</dbReference>
<sequence>MSKPMSDPLGEVRKPFPLNLFGVAFGLSGLAGTWTAAAGTTAAITTAWWLVAAAVWLGSALRYGLAARTARRMLDDHAHPVLGPFAALVPITGMLLGSQLSRFAPQAGRVMVLAMFTAATTIGVRYLTRALTGRYDLDSMHAGHLLPTVAAGLIGGQSLATVGLHDAALAAFAVGMLMWVLLGAAILARLAFRPPLPDALVPTLAIFAAPPAVAGNAWFTLNGGVPDLLEHALLGVFALFFLSQLTLLPRYARLPFTHGFWALTFTIAAGGTYGIHWLTVTHVGGATTWIVLAVSTTLIASIAARSITLAISGAGLKPAVRATSQMWP</sequence>
<dbReference type="PANTHER" id="PTHR37955">
    <property type="entry name" value="TELLURITE RESISTANCE PROTEIN TEHA"/>
    <property type="match status" value="1"/>
</dbReference>
<dbReference type="GO" id="GO:0005886">
    <property type="term" value="C:plasma membrane"/>
    <property type="evidence" value="ECO:0007669"/>
    <property type="project" value="TreeGrafter"/>
</dbReference>
<evidence type="ECO:0000256" key="3">
    <source>
        <dbReference type="ARBA" id="ARBA00022989"/>
    </source>
</evidence>
<feature type="transmembrane region" description="Helical" evidence="5">
    <location>
        <begin position="260"/>
        <end position="280"/>
    </location>
</feature>
<name>A0A9Y2IDL2_9PSEU</name>
<feature type="transmembrane region" description="Helical" evidence="5">
    <location>
        <begin position="286"/>
        <end position="311"/>
    </location>
</feature>
<feature type="transmembrane region" description="Helical" evidence="5">
    <location>
        <begin position="231"/>
        <end position="248"/>
    </location>
</feature>
<dbReference type="InterPro" id="IPR004695">
    <property type="entry name" value="SLAC1/Mae1/Ssu1/TehA"/>
</dbReference>
<feature type="transmembrane region" description="Helical" evidence="5">
    <location>
        <begin position="48"/>
        <end position="65"/>
    </location>
</feature>
<evidence type="ECO:0000256" key="1">
    <source>
        <dbReference type="ARBA" id="ARBA00004141"/>
    </source>
</evidence>
<accession>A0A9Y2IDL2</accession>
<dbReference type="GO" id="GO:0046583">
    <property type="term" value="F:monoatomic cation efflux transmembrane transporter activity"/>
    <property type="evidence" value="ECO:0007669"/>
    <property type="project" value="TreeGrafter"/>
</dbReference>
<feature type="transmembrane region" description="Helical" evidence="5">
    <location>
        <begin position="168"/>
        <end position="192"/>
    </location>
</feature>
<evidence type="ECO:0000256" key="4">
    <source>
        <dbReference type="ARBA" id="ARBA00023136"/>
    </source>
</evidence>
<protein>
    <recommendedName>
        <fullName evidence="8">Tellurite resistance protein</fullName>
    </recommendedName>
</protein>
<dbReference type="RefSeq" id="WP_285967902.1">
    <property type="nucleotide sequence ID" value="NZ_CP127294.1"/>
</dbReference>
<feature type="transmembrane region" description="Helical" evidence="5">
    <location>
        <begin position="140"/>
        <end position="162"/>
    </location>
</feature>
<dbReference type="InterPro" id="IPR038665">
    <property type="entry name" value="Voltage-dep_anion_channel_sf"/>
</dbReference>
<keyword evidence="3 5" id="KW-1133">Transmembrane helix</keyword>
<reference evidence="6 7" key="1">
    <citation type="submission" date="2023-06" db="EMBL/GenBank/DDBJ databases">
        <authorList>
            <person name="Oyuntsetseg B."/>
            <person name="Kim S.B."/>
        </authorList>
    </citation>
    <scope>NUCLEOTIDE SEQUENCE [LARGE SCALE GENOMIC DNA]</scope>
    <source>
        <strain evidence="6 7">2-15</strain>
    </source>
</reference>
<keyword evidence="2 5" id="KW-0812">Transmembrane</keyword>
<dbReference type="AlphaFoldDB" id="A0A9Y2IDL2"/>
<dbReference type="KEGG" id="acab:QRX50_38035"/>
<feature type="transmembrane region" description="Helical" evidence="5">
    <location>
        <begin position="199"/>
        <end position="219"/>
    </location>
</feature>
<evidence type="ECO:0000313" key="7">
    <source>
        <dbReference type="Proteomes" id="UP001236014"/>
    </source>
</evidence>
<keyword evidence="4 5" id="KW-0472">Membrane</keyword>
<evidence type="ECO:0000313" key="6">
    <source>
        <dbReference type="EMBL" id="WIX77160.1"/>
    </source>
</evidence>
<evidence type="ECO:0008006" key="8">
    <source>
        <dbReference type="Google" id="ProtNLM"/>
    </source>
</evidence>
<dbReference type="Gene3D" id="1.50.10.150">
    <property type="entry name" value="Voltage-dependent anion channel"/>
    <property type="match status" value="1"/>
</dbReference>
<evidence type="ECO:0000256" key="5">
    <source>
        <dbReference type="SAM" id="Phobius"/>
    </source>
</evidence>
<feature type="transmembrane region" description="Helical" evidence="5">
    <location>
        <begin position="77"/>
        <end position="98"/>
    </location>
</feature>
<dbReference type="EMBL" id="CP127294">
    <property type="protein sequence ID" value="WIX77160.1"/>
    <property type="molecule type" value="Genomic_DNA"/>
</dbReference>
<keyword evidence="7" id="KW-1185">Reference proteome</keyword>
<dbReference type="PANTHER" id="PTHR37955:SF1">
    <property type="entry name" value="DEP DOMAIN-CONTAINING PROTEIN"/>
    <property type="match status" value="1"/>
</dbReference>
<organism evidence="6 7">
    <name type="scientific">Amycolatopsis carbonis</name>
    <dbReference type="NCBI Taxonomy" id="715471"/>
    <lineage>
        <taxon>Bacteria</taxon>
        <taxon>Bacillati</taxon>
        <taxon>Actinomycetota</taxon>
        <taxon>Actinomycetes</taxon>
        <taxon>Pseudonocardiales</taxon>
        <taxon>Pseudonocardiaceae</taxon>
        <taxon>Amycolatopsis</taxon>
    </lineage>
</organism>
<proteinExistence type="predicted"/>
<dbReference type="InterPro" id="IPR052951">
    <property type="entry name" value="Tellurite_res_ion_channel"/>
</dbReference>
<evidence type="ECO:0000256" key="2">
    <source>
        <dbReference type="ARBA" id="ARBA00022692"/>
    </source>
</evidence>